<protein>
    <submittedName>
        <fullName evidence="1">Uncharacterized protein</fullName>
    </submittedName>
</protein>
<evidence type="ECO:0000313" key="1">
    <source>
        <dbReference type="EMBL" id="AFZ37925.1"/>
    </source>
</evidence>
<name>K9XZA0_STAC7</name>
<gene>
    <name evidence="1" type="ordered locus">Sta7437_4461</name>
</gene>
<dbReference type="Proteomes" id="UP000010473">
    <property type="component" value="Chromosome"/>
</dbReference>
<keyword evidence="2" id="KW-1185">Reference proteome</keyword>
<dbReference type="HOGENOM" id="CLU_3376171_0_0_3"/>
<dbReference type="EMBL" id="CP003653">
    <property type="protein sequence ID" value="AFZ37925.1"/>
    <property type="molecule type" value="Genomic_DNA"/>
</dbReference>
<organism evidence="1 2">
    <name type="scientific">Stanieria cyanosphaera (strain ATCC 29371 / PCC 7437)</name>
    <dbReference type="NCBI Taxonomy" id="111780"/>
    <lineage>
        <taxon>Bacteria</taxon>
        <taxon>Bacillati</taxon>
        <taxon>Cyanobacteriota</taxon>
        <taxon>Cyanophyceae</taxon>
        <taxon>Pleurocapsales</taxon>
        <taxon>Dermocarpellaceae</taxon>
        <taxon>Stanieria</taxon>
    </lineage>
</organism>
<evidence type="ECO:0000313" key="2">
    <source>
        <dbReference type="Proteomes" id="UP000010473"/>
    </source>
</evidence>
<reference evidence="2" key="1">
    <citation type="journal article" date="2013" name="Proc. Natl. Acad. Sci. U.S.A.">
        <title>Improving the coverage of the cyanobacterial phylum using diversity-driven genome sequencing.</title>
        <authorList>
            <person name="Shih P.M."/>
            <person name="Wu D."/>
            <person name="Latifi A."/>
            <person name="Axen S.D."/>
            <person name="Fewer D.P."/>
            <person name="Talla E."/>
            <person name="Calteau A."/>
            <person name="Cai F."/>
            <person name="Tandeau de Marsac N."/>
            <person name="Rippka R."/>
            <person name="Herdman M."/>
            <person name="Sivonen K."/>
            <person name="Coursin T."/>
            <person name="Laurent T."/>
            <person name="Goodwin L."/>
            <person name="Nolan M."/>
            <person name="Davenport K.W."/>
            <person name="Han C.S."/>
            <person name="Rubin E.M."/>
            <person name="Eisen J.A."/>
            <person name="Woyke T."/>
            <person name="Gugger M."/>
            <person name="Kerfeld C.A."/>
        </authorList>
    </citation>
    <scope>NUCLEOTIDE SEQUENCE [LARGE SCALE GENOMIC DNA]</scope>
    <source>
        <strain evidence="2">ATCC 29371 / PCC 7437</strain>
    </source>
</reference>
<accession>K9XZA0</accession>
<proteinExistence type="predicted"/>
<dbReference type="AlphaFoldDB" id="K9XZA0"/>
<sequence>MGKQLLENLESNLPDGLIEALHNVLSDRRQRRDS</sequence>
<dbReference type="KEGG" id="scs:Sta7437_4461"/>